<dbReference type="PIRSF" id="PIRSF037091">
    <property type="entry name" value="AP2_complex_alpha"/>
    <property type="match status" value="1"/>
</dbReference>
<dbReference type="InterPro" id="IPR011989">
    <property type="entry name" value="ARM-like"/>
</dbReference>
<dbReference type="SUPFAM" id="SSF48371">
    <property type="entry name" value="ARM repeat"/>
    <property type="match status" value="1"/>
</dbReference>
<dbReference type="GO" id="GO:0072583">
    <property type="term" value="P:clathrin-dependent endocytosis"/>
    <property type="evidence" value="ECO:0007669"/>
    <property type="project" value="InterPro"/>
</dbReference>
<dbReference type="InterPro" id="IPR012295">
    <property type="entry name" value="TBP_dom_sf"/>
</dbReference>
<feature type="domain" description="Clathrin adaptor alpha/beta/gamma-adaptin appendage Ig-like subdomain" evidence="9">
    <location>
        <begin position="681"/>
        <end position="800"/>
    </location>
</feature>
<dbReference type="GO" id="GO:0030122">
    <property type="term" value="C:AP-2 adaptor complex"/>
    <property type="evidence" value="ECO:0007669"/>
    <property type="project" value="EnsemblFungi"/>
</dbReference>
<dbReference type="Pfam" id="PF02296">
    <property type="entry name" value="Alpha_adaptin_C"/>
    <property type="match status" value="1"/>
</dbReference>
<evidence type="ECO:0000256" key="3">
    <source>
        <dbReference type="ARBA" id="ARBA00022583"/>
    </source>
</evidence>
<keyword evidence="2 7" id="KW-0813">Transport</keyword>
<evidence type="ECO:0000256" key="4">
    <source>
        <dbReference type="ARBA" id="ARBA00022927"/>
    </source>
</evidence>
<feature type="binding site" evidence="8">
    <location>
        <position position="44"/>
    </location>
    <ligand>
        <name>a 1,2-diacyl-sn-glycero-3-phospho-(1D-myo-inositol-3,4,5-trisphosphate)</name>
        <dbReference type="ChEBI" id="CHEBI:57836"/>
    </ligand>
</feature>
<dbReference type="GO" id="GO:0006886">
    <property type="term" value="P:intracellular protein transport"/>
    <property type="evidence" value="ECO:0007669"/>
    <property type="project" value="UniProtKB-UniRule"/>
</dbReference>
<dbReference type="Gene3D" id="3.30.310.10">
    <property type="entry name" value="TATA-Binding Protein"/>
    <property type="match status" value="1"/>
</dbReference>
<reference evidence="10 11" key="1">
    <citation type="journal article" date="2016" name="Proc. Natl. Acad. Sci. U.S.A.">
        <title>Comparative genomics of biotechnologically important yeasts.</title>
        <authorList>
            <person name="Riley R."/>
            <person name="Haridas S."/>
            <person name="Wolfe K.H."/>
            <person name="Lopes M.R."/>
            <person name="Hittinger C.T."/>
            <person name="Goeker M."/>
            <person name="Salamov A.A."/>
            <person name="Wisecaver J.H."/>
            <person name="Long T.M."/>
            <person name="Calvey C.H."/>
            <person name="Aerts A.L."/>
            <person name="Barry K.W."/>
            <person name="Choi C."/>
            <person name="Clum A."/>
            <person name="Coughlan A.Y."/>
            <person name="Deshpande S."/>
            <person name="Douglass A.P."/>
            <person name="Hanson S.J."/>
            <person name="Klenk H.-P."/>
            <person name="LaButti K.M."/>
            <person name="Lapidus A."/>
            <person name="Lindquist E.A."/>
            <person name="Lipzen A.M."/>
            <person name="Meier-Kolthoff J.P."/>
            <person name="Ohm R.A."/>
            <person name="Otillar R.P."/>
            <person name="Pangilinan J.L."/>
            <person name="Peng Y."/>
            <person name="Rokas A."/>
            <person name="Rosa C.A."/>
            <person name="Scheuner C."/>
            <person name="Sibirny A.A."/>
            <person name="Slot J.C."/>
            <person name="Stielow J.B."/>
            <person name="Sun H."/>
            <person name="Kurtzman C.P."/>
            <person name="Blackwell M."/>
            <person name="Grigoriev I.V."/>
            <person name="Jeffries T.W."/>
        </authorList>
    </citation>
    <scope>NUCLEOTIDE SEQUENCE [LARGE SCALE GENOMIC DNA]</scope>
    <source>
        <strain evidence="11">ATCC 58044 / CBS 1984 / NCYC 433 / NRRL Y-366-8</strain>
    </source>
</reference>
<keyword evidence="4 7" id="KW-0653">Protein transport</keyword>
<dbReference type="InterPro" id="IPR002553">
    <property type="entry name" value="Clathrin/coatomer_adapt-like_N"/>
</dbReference>
<dbReference type="InterPro" id="IPR013041">
    <property type="entry name" value="Clathrin_app_Ig-like_sf"/>
</dbReference>
<name>A0A1E3P4E6_WICAA</name>
<evidence type="ECO:0000259" key="9">
    <source>
        <dbReference type="SMART" id="SM00809"/>
    </source>
</evidence>
<sequence length="922" mass="104271">MKGLQQFIADLRTLNAKEEQDKRIKSEIVNIQKQFSSGSKLTGYQRKKYISKLIYIYLTSSCNTSNLDFQFGHNQILELLSSKVFSEKFIGYLSISLLISSNNKSESEADFLNLIINSLKNDLNSHDIEANLLALQCIATLGNETWANFLAEDVFQILRSPTSSPLLKKRSSLALLKLVKASPEVLARHNPWIPRILALCDDSDLGVVLSVLPLIQFIAKEIDFAQAQQIIPTLAKKLNLLIMESNNVPDDYFFGEIANPWLIVRICGLLETLIPDVQHLNIDLNTLRTLRACVSKTIEFTTKKTNDLAVRNAHNSVLFSVIGLASHLDPSPEALSSSIDAITKLLDSNETNTRYLALNSLIALCSQGGALSLQTSRKHLLKLFHLLRDQDVSICRKSLDLIYTLTDSESIEFVVDELLKTLKGSDHVLKSEIAIKVSVLSEKFAKNPLWFVTTMLELIDHVGLTLNESIWERVVQIVVNNENLHKFTCAELMRYIMKPNFAEPTVKIAAYLLGEFGYTIKDEFPIHQQFDILSTIYFYVSNSTRAMLLTTFLKFQKVEIEEKQLKSKLIKFLRIEINSVDSELQQRAVEYLAMIQKLNSEKGKVLFNIVFDESPVFNSRQNPLLLRLGNSTELNKSALVKSTDNLTQKLTTKAPNPFKQNSPVKKSAGAPLTPNWDKGFYRIFEFNQGVFFENSLVKVILRINKNNNKKDLLSFTLTFTNKSPRPLSSFITTLTEYKTVKPNIIVNLLELPDTDIDIDHKTSSIIEVLLRSPFSMEDIPNLRIQFNSGGGFNNIRLKLPIFLTKYITSTALPFPQFLQHWKQIDSLGESGESIKQIYSDRAGDKQWLLRFVEKLGFAIVEQQSELFIFGAGILHTSSSGNFGTLMKLKLIDQGTFEIRIRATSPNLGELIANSIVSYFEHS</sequence>
<dbReference type="SMART" id="SM00809">
    <property type="entry name" value="Alpha_adaptinC2"/>
    <property type="match status" value="1"/>
</dbReference>
<dbReference type="RefSeq" id="XP_019039558.1">
    <property type="nucleotide sequence ID" value="XM_019181717.1"/>
</dbReference>
<comment type="function">
    <text evidence="7">Adaptins are components of the adaptor complexes which link clathrin to receptors in coated vesicles. Clathrin-associated protein complexes are believed to interact with the cytoplasmic tails of membrane proteins, leading to their selection and concentration.</text>
</comment>
<dbReference type="PANTHER" id="PTHR22780">
    <property type="entry name" value="ADAPTIN, ALPHA/GAMMA/EPSILON"/>
    <property type="match status" value="1"/>
</dbReference>
<keyword evidence="3 7" id="KW-0254">Endocytosis</keyword>
<evidence type="ECO:0000256" key="5">
    <source>
        <dbReference type="ARBA" id="ARBA00023136"/>
    </source>
</evidence>
<evidence type="ECO:0000256" key="7">
    <source>
        <dbReference type="PIRNR" id="PIRNR037091"/>
    </source>
</evidence>
<organism evidence="10 11">
    <name type="scientific">Wickerhamomyces anomalus (strain ATCC 58044 / CBS 1984 / NCYC 433 / NRRL Y-366-8)</name>
    <name type="common">Yeast</name>
    <name type="synonym">Hansenula anomala</name>
    <dbReference type="NCBI Taxonomy" id="683960"/>
    <lineage>
        <taxon>Eukaryota</taxon>
        <taxon>Fungi</taxon>
        <taxon>Dikarya</taxon>
        <taxon>Ascomycota</taxon>
        <taxon>Saccharomycotina</taxon>
        <taxon>Saccharomycetes</taxon>
        <taxon>Phaffomycetales</taxon>
        <taxon>Wickerhamomycetaceae</taxon>
        <taxon>Wickerhamomyces</taxon>
    </lineage>
</organism>
<dbReference type="GO" id="GO:0035615">
    <property type="term" value="F:clathrin adaptor activity"/>
    <property type="evidence" value="ECO:0007669"/>
    <property type="project" value="InterPro"/>
</dbReference>
<dbReference type="Pfam" id="PF01602">
    <property type="entry name" value="Adaptin_N"/>
    <property type="match status" value="1"/>
</dbReference>
<dbReference type="InterPro" id="IPR017104">
    <property type="entry name" value="AP2_complex_asu"/>
</dbReference>
<keyword evidence="5 7" id="KW-0472">Membrane</keyword>
<feature type="binding site" evidence="8">
    <location>
        <begin position="48"/>
        <end position="52"/>
    </location>
    <ligand>
        <name>a 1,2-diacyl-sn-glycero-3-phospho-(1D-myo-inositol-3,4,5-trisphosphate)</name>
        <dbReference type="ChEBI" id="CHEBI:57836"/>
    </ligand>
</feature>
<dbReference type="SUPFAM" id="SSF55711">
    <property type="entry name" value="Subdomain of clathrin and coatomer appendage domain"/>
    <property type="match status" value="1"/>
</dbReference>
<proteinExistence type="inferred from homology"/>
<dbReference type="Proteomes" id="UP000094112">
    <property type="component" value="Unassembled WGS sequence"/>
</dbReference>
<dbReference type="Pfam" id="PF02883">
    <property type="entry name" value="Alpha_adaptinC2"/>
    <property type="match status" value="1"/>
</dbReference>
<evidence type="ECO:0000256" key="6">
    <source>
        <dbReference type="ARBA" id="ARBA00023176"/>
    </source>
</evidence>
<dbReference type="InterPro" id="IPR008152">
    <property type="entry name" value="Clathrin_a/b/g-adaptin_app_Ig"/>
</dbReference>
<gene>
    <name evidence="10" type="ORF">WICANDRAFT_30314</name>
</gene>
<dbReference type="STRING" id="683960.A0A1E3P4E6"/>
<dbReference type="Gene3D" id="2.60.40.1230">
    <property type="match status" value="1"/>
</dbReference>
<keyword evidence="6 7" id="KW-0168">Coated pit</keyword>
<evidence type="ECO:0000256" key="2">
    <source>
        <dbReference type="ARBA" id="ARBA00022448"/>
    </source>
</evidence>
<evidence type="ECO:0000256" key="8">
    <source>
        <dbReference type="PIRSR" id="PIRSR037091-1"/>
    </source>
</evidence>
<evidence type="ECO:0000313" key="11">
    <source>
        <dbReference type="Proteomes" id="UP000094112"/>
    </source>
</evidence>
<protein>
    <recommendedName>
        <fullName evidence="7">AP-2 complex subunit alpha</fullName>
    </recommendedName>
</protein>
<comment type="subcellular location">
    <subcellularLocation>
        <location evidence="1">Membrane</location>
        <location evidence="1">Coated pit</location>
        <topology evidence="1">Peripheral membrane protein</topology>
        <orientation evidence="1">Cytoplasmic side</orientation>
    </subcellularLocation>
</comment>
<dbReference type="InterPro" id="IPR009028">
    <property type="entry name" value="Coatomer/calthrin_app_sub_C"/>
</dbReference>
<dbReference type="OrthoDB" id="28053at2759"/>
<evidence type="ECO:0000313" key="10">
    <source>
        <dbReference type="EMBL" id="ODQ60351.1"/>
    </source>
</evidence>
<evidence type="ECO:0000256" key="1">
    <source>
        <dbReference type="ARBA" id="ARBA00004277"/>
    </source>
</evidence>
<dbReference type="AlphaFoldDB" id="A0A1E3P4E6"/>
<dbReference type="SUPFAM" id="SSF49348">
    <property type="entry name" value="Clathrin adaptor appendage domain"/>
    <property type="match status" value="1"/>
</dbReference>
<dbReference type="InterPro" id="IPR003164">
    <property type="entry name" value="Clathrin_a-adaptin_app_sub_C"/>
</dbReference>
<dbReference type="GeneID" id="30198963"/>
<dbReference type="GO" id="GO:0005935">
    <property type="term" value="C:cellular bud neck"/>
    <property type="evidence" value="ECO:0007669"/>
    <property type="project" value="EnsemblFungi"/>
</dbReference>
<keyword evidence="11" id="KW-1185">Reference proteome</keyword>
<dbReference type="Gene3D" id="1.25.10.10">
    <property type="entry name" value="Leucine-rich Repeat Variant"/>
    <property type="match status" value="1"/>
</dbReference>
<dbReference type="EMBL" id="KV454210">
    <property type="protein sequence ID" value="ODQ60351.1"/>
    <property type="molecule type" value="Genomic_DNA"/>
</dbReference>
<dbReference type="InterPro" id="IPR016024">
    <property type="entry name" value="ARM-type_fold"/>
</dbReference>
<accession>A0A1E3P4E6</accession>
<dbReference type="InterPro" id="IPR050840">
    <property type="entry name" value="Adaptor_Complx_Large_Subunit"/>
</dbReference>
<comment type="similarity">
    <text evidence="7">Belongs to the adaptor complexes large subunit family.</text>
</comment>